<evidence type="ECO:0000256" key="6">
    <source>
        <dbReference type="ARBA" id="ARBA00022741"/>
    </source>
</evidence>
<reference evidence="14" key="1">
    <citation type="submission" date="2013-09" db="EMBL/GenBank/DDBJ databases">
        <title>The Genome Sequence of Anopheles maculatus species B.</title>
        <authorList>
            <consortium name="The Broad Institute Genomics Platform"/>
            <person name="Neafsey D.E."/>
            <person name="Besansky N."/>
            <person name="Howell P."/>
            <person name="Walton C."/>
            <person name="Young S.K."/>
            <person name="Zeng Q."/>
            <person name="Gargeya S."/>
            <person name="Fitzgerald M."/>
            <person name="Haas B."/>
            <person name="Abouelleil A."/>
            <person name="Allen A.W."/>
            <person name="Alvarado L."/>
            <person name="Arachchi H.M."/>
            <person name="Berlin A.M."/>
            <person name="Chapman S.B."/>
            <person name="Gainer-Dewar J."/>
            <person name="Goldberg J."/>
            <person name="Griggs A."/>
            <person name="Gujja S."/>
            <person name="Hansen M."/>
            <person name="Howarth C."/>
            <person name="Imamovic A."/>
            <person name="Ireland A."/>
            <person name="Larimer J."/>
            <person name="McCowan C."/>
            <person name="Murphy C."/>
            <person name="Pearson M."/>
            <person name="Poon T.W."/>
            <person name="Priest M."/>
            <person name="Roberts A."/>
            <person name="Saif S."/>
            <person name="Shea T."/>
            <person name="Sisk P."/>
            <person name="Sykes S."/>
            <person name="Wortman J."/>
            <person name="Nusbaum C."/>
            <person name="Birren B."/>
        </authorList>
    </citation>
    <scope>NUCLEOTIDE SEQUENCE [LARGE SCALE GENOMIC DNA]</scope>
    <source>
        <strain evidence="14">maculatus3</strain>
    </source>
</reference>
<sequence length="249" mass="28224">MEWSWLRDWWRMAKFRRADRTIPTGQRHRNRGGGNVTTAAFADNVPGRHADGETAELTSEGEPSVRPVRFFVDCPDSAEDGDDDEQSVVDEDEEEDQDGALYSDTELDQQADLDSGAMYDHLYCDCKKCLMMSGDLDPTDGLDSDDSSTSGKQVVVAVCAMSKKSQSKPMKEILTRLQEFEFIRMVVIGEEIILNEPVDRWPLCDCLISFHSKGFPLEKAIQYAQLRQPYVINNLHMQFDIQVGRVVVF</sequence>
<dbReference type="GO" id="GO:0033857">
    <property type="term" value="F:5-diphosphoinositol pentakisphosphate 1-kinase activity"/>
    <property type="evidence" value="ECO:0007669"/>
    <property type="project" value="TreeGrafter"/>
</dbReference>
<evidence type="ECO:0000256" key="5">
    <source>
        <dbReference type="ARBA" id="ARBA00022679"/>
    </source>
</evidence>
<dbReference type="GO" id="GO:0032958">
    <property type="term" value="P:inositol phosphate biosynthetic process"/>
    <property type="evidence" value="ECO:0007669"/>
    <property type="project" value="TreeGrafter"/>
</dbReference>
<evidence type="ECO:0000256" key="9">
    <source>
        <dbReference type="ARBA" id="ARBA00033696"/>
    </source>
</evidence>
<keyword evidence="8" id="KW-0067">ATP-binding</keyword>
<evidence type="ECO:0000256" key="10">
    <source>
        <dbReference type="ARBA" id="ARBA00034629"/>
    </source>
</evidence>
<dbReference type="GO" id="GO:0000828">
    <property type="term" value="F:inositol hexakisphosphate kinase activity"/>
    <property type="evidence" value="ECO:0007669"/>
    <property type="project" value="UniProtKB-ARBA"/>
</dbReference>
<evidence type="ECO:0000256" key="1">
    <source>
        <dbReference type="ARBA" id="ARBA00004496"/>
    </source>
</evidence>
<dbReference type="Proteomes" id="UP000075901">
    <property type="component" value="Unassembled WGS sequence"/>
</dbReference>
<comment type="subcellular location">
    <subcellularLocation>
        <location evidence="1">Cytoplasm</location>
    </subcellularLocation>
</comment>
<keyword evidence="14" id="KW-1185">Reference proteome</keyword>
<proteinExistence type="inferred from homology"/>
<dbReference type="GO" id="GO:0005829">
    <property type="term" value="C:cytosol"/>
    <property type="evidence" value="ECO:0007669"/>
    <property type="project" value="TreeGrafter"/>
</dbReference>
<evidence type="ECO:0000256" key="7">
    <source>
        <dbReference type="ARBA" id="ARBA00022777"/>
    </source>
</evidence>
<feature type="compositionally biased region" description="Acidic residues" evidence="11">
    <location>
        <begin position="76"/>
        <end position="98"/>
    </location>
</feature>
<keyword evidence="7" id="KW-0418">Kinase</keyword>
<evidence type="ECO:0000313" key="13">
    <source>
        <dbReference type="EnsemblMetazoa" id="AMAM021494-PA"/>
    </source>
</evidence>
<dbReference type="EC" id="2.7.4.24" evidence="3"/>
<keyword evidence="5" id="KW-0808">Transferase</keyword>
<keyword evidence="6" id="KW-0547">Nucleotide-binding</keyword>
<comment type="catalytic activity">
    <reaction evidence="9">
        <text>5-diphospho-1D-myo-inositol 1,2,3,4,6-pentakisphosphate + ATP + H(+) = 1,5-bis(diphospho)-1D-myo-inositol 2,3,4,6-tetrakisphosphate + ADP</text>
        <dbReference type="Rhea" id="RHEA:10276"/>
        <dbReference type="ChEBI" id="CHEBI:15378"/>
        <dbReference type="ChEBI" id="CHEBI:30616"/>
        <dbReference type="ChEBI" id="CHEBI:58628"/>
        <dbReference type="ChEBI" id="CHEBI:77983"/>
        <dbReference type="ChEBI" id="CHEBI:456216"/>
        <dbReference type="EC" id="2.7.4.24"/>
    </reaction>
    <physiologicalReaction direction="left-to-right" evidence="9">
        <dbReference type="Rhea" id="RHEA:10277"/>
    </physiologicalReaction>
</comment>
<evidence type="ECO:0000256" key="2">
    <source>
        <dbReference type="ARBA" id="ARBA00005609"/>
    </source>
</evidence>
<dbReference type="PANTHER" id="PTHR12750">
    <property type="entry name" value="DIPHOSPHOINOSITOL PENTAKISPHOSPHATE KINASE"/>
    <property type="match status" value="1"/>
</dbReference>
<evidence type="ECO:0000256" key="3">
    <source>
        <dbReference type="ARBA" id="ARBA00012893"/>
    </source>
</evidence>
<dbReference type="EnsemblMetazoa" id="AMAM021494-RA">
    <property type="protein sequence ID" value="AMAM021494-PA"/>
    <property type="gene ID" value="AMAM021494"/>
</dbReference>
<feature type="domain" description="VIP1 N-terminal" evidence="12">
    <location>
        <begin position="154"/>
        <end position="241"/>
    </location>
</feature>
<protein>
    <recommendedName>
        <fullName evidence="3">diphosphoinositol-pentakisphosphate 1-kinase</fullName>
        <ecNumber evidence="3">2.7.4.24</ecNumber>
    </recommendedName>
</protein>
<dbReference type="InterPro" id="IPR037446">
    <property type="entry name" value="His_Pase_VIP1"/>
</dbReference>
<evidence type="ECO:0000259" key="12">
    <source>
        <dbReference type="Pfam" id="PF18086"/>
    </source>
</evidence>
<comment type="similarity">
    <text evidence="2">Belongs to the histidine acid phosphatase family. VIP1 subfamily.</text>
</comment>
<reference evidence="13" key="2">
    <citation type="submission" date="2020-05" db="UniProtKB">
        <authorList>
            <consortium name="EnsemblMetazoa"/>
        </authorList>
    </citation>
    <scope>IDENTIFICATION</scope>
    <source>
        <strain evidence="13">maculatus3</strain>
    </source>
</reference>
<dbReference type="FunFam" id="3.40.50.11950:FF:000002">
    <property type="entry name" value="Inositol hexakisphosphate and diphosphoinositol-pentakisphosphate kinase"/>
    <property type="match status" value="1"/>
</dbReference>
<evidence type="ECO:0000256" key="4">
    <source>
        <dbReference type="ARBA" id="ARBA00022490"/>
    </source>
</evidence>
<evidence type="ECO:0000256" key="11">
    <source>
        <dbReference type="SAM" id="MobiDB-lite"/>
    </source>
</evidence>
<dbReference type="InterPro" id="IPR040557">
    <property type="entry name" value="VIP1_N"/>
</dbReference>
<evidence type="ECO:0000313" key="14">
    <source>
        <dbReference type="Proteomes" id="UP000075901"/>
    </source>
</evidence>
<evidence type="ECO:0000256" key="8">
    <source>
        <dbReference type="ARBA" id="ARBA00022840"/>
    </source>
</evidence>
<dbReference type="GO" id="GO:0005524">
    <property type="term" value="F:ATP binding"/>
    <property type="evidence" value="ECO:0007669"/>
    <property type="project" value="UniProtKB-KW"/>
</dbReference>
<feature type="region of interest" description="Disordered" evidence="11">
    <location>
        <begin position="22"/>
        <end position="107"/>
    </location>
</feature>
<comment type="catalytic activity">
    <reaction evidence="10">
        <text>1D-myo-inositol hexakisphosphate + ATP = 1-diphospho-1D-myo-inositol 2,3,4,5,6-pentakisphosphate + ADP</text>
        <dbReference type="Rhea" id="RHEA:37459"/>
        <dbReference type="ChEBI" id="CHEBI:30616"/>
        <dbReference type="ChEBI" id="CHEBI:58130"/>
        <dbReference type="ChEBI" id="CHEBI:74946"/>
        <dbReference type="ChEBI" id="CHEBI:456216"/>
        <dbReference type="EC" id="2.7.4.24"/>
    </reaction>
    <physiologicalReaction direction="left-to-right" evidence="10">
        <dbReference type="Rhea" id="RHEA:37460"/>
    </physiologicalReaction>
</comment>
<dbReference type="Gene3D" id="3.40.50.11950">
    <property type="match status" value="1"/>
</dbReference>
<name>A0A182T813_9DIPT</name>
<organism evidence="13 14">
    <name type="scientific">Anopheles maculatus</name>
    <dbReference type="NCBI Taxonomy" id="74869"/>
    <lineage>
        <taxon>Eukaryota</taxon>
        <taxon>Metazoa</taxon>
        <taxon>Ecdysozoa</taxon>
        <taxon>Arthropoda</taxon>
        <taxon>Hexapoda</taxon>
        <taxon>Insecta</taxon>
        <taxon>Pterygota</taxon>
        <taxon>Neoptera</taxon>
        <taxon>Endopterygota</taxon>
        <taxon>Diptera</taxon>
        <taxon>Nematocera</taxon>
        <taxon>Culicoidea</taxon>
        <taxon>Culicidae</taxon>
        <taxon>Anophelinae</taxon>
        <taxon>Anopheles</taxon>
        <taxon>Anopheles maculatus group</taxon>
    </lineage>
</organism>
<dbReference type="PANTHER" id="PTHR12750:SF9">
    <property type="entry name" value="INOSITOL HEXAKISPHOSPHATE AND DIPHOSPHOINOSITOL-PENTAKISPHOSPHATE KINASE"/>
    <property type="match status" value="1"/>
</dbReference>
<dbReference type="AlphaFoldDB" id="A0A182T813"/>
<dbReference type="Pfam" id="PF18086">
    <property type="entry name" value="PPIP5K2_N"/>
    <property type="match status" value="1"/>
</dbReference>
<keyword evidence="4" id="KW-0963">Cytoplasm</keyword>
<accession>A0A182T813</accession>
<dbReference type="GO" id="GO:0006020">
    <property type="term" value="P:inositol metabolic process"/>
    <property type="evidence" value="ECO:0007669"/>
    <property type="project" value="TreeGrafter"/>
</dbReference>
<dbReference type="VEuPathDB" id="VectorBase:AMAM021494"/>